<protein>
    <submittedName>
        <fullName evidence="1">Uncharacterized protein</fullName>
    </submittedName>
</protein>
<dbReference type="EMBL" id="JAGETZ010000004">
    <property type="protein sequence ID" value="MBO2009563.1"/>
    <property type="molecule type" value="Genomic_DNA"/>
</dbReference>
<reference evidence="1 2" key="1">
    <citation type="submission" date="2021-03" db="EMBL/GenBank/DDBJ databases">
        <authorList>
            <person name="Kim M.K."/>
        </authorList>
    </citation>
    <scope>NUCLEOTIDE SEQUENCE [LARGE SCALE GENOMIC DNA]</scope>
    <source>
        <strain evidence="1 2">BT442</strain>
    </source>
</reference>
<organism evidence="1 2">
    <name type="scientific">Hymenobacter negativus</name>
    <dbReference type="NCBI Taxonomy" id="2795026"/>
    <lineage>
        <taxon>Bacteria</taxon>
        <taxon>Pseudomonadati</taxon>
        <taxon>Bacteroidota</taxon>
        <taxon>Cytophagia</taxon>
        <taxon>Cytophagales</taxon>
        <taxon>Hymenobacteraceae</taxon>
        <taxon>Hymenobacter</taxon>
    </lineage>
</organism>
<sequence length="167" mass="18822">MNDQQRFFDGLEEIEQLPLFLTDNTNQLSKEIQINCIQLSIPAGLQIEPPELLAFLNKVKLNRQAQLQNSGLVTDLIYYVWHDELAGQLRFNFLSSLHHTLPFNCAISVIASEAEIVADFLSSNYLQSIPLEEFIAAVDSPADTSVAAFTCKVYQEIIPNSSTRHPR</sequence>
<dbReference type="RefSeq" id="WP_208175191.1">
    <property type="nucleotide sequence ID" value="NZ_JAGETZ010000004.1"/>
</dbReference>
<comment type="caution">
    <text evidence="1">The sequence shown here is derived from an EMBL/GenBank/DDBJ whole genome shotgun (WGS) entry which is preliminary data.</text>
</comment>
<dbReference type="Proteomes" id="UP000664369">
    <property type="component" value="Unassembled WGS sequence"/>
</dbReference>
<gene>
    <name evidence="1" type="ORF">J4E00_10915</name>
</gene>
<proteinExistence type="predicted"/>
<evidence type="ECO:0000313" key="2">
    <source>
        <dbReference type="Proteomes" id="UP000664369"/>
    </source>
</evidence>
<accession>A0ABS3QF12</accession>
<evidence type="ECO:0000313" key="1">
    <source>
        <dbReference type="EMBL" id="MBO2009563.1"/>
    </source>
</evidence>
<keyword evidence="2" id="KW-1185">Reference proteome</keyword>
<name>A0ABS3QF12_9BACT</name>